<accession>A0A0L0WAM4</accession>
<name>A0A0L0WAM4_GOTPU</name>
<feature type="domain" description="Amidohydrolase-related" evidence="4">
    <location>
        <begin position="52"/>
        <end position="363"/>
    </location>
</feature>
<keyword evidence="6" id="KW-1185">Reference proteome</keyword>
<reference evidence="6" key="1">
    <citation type="submission" date="2015-07" db="EMBL/GenBank/DDBJ databases">
        <title>Draft genome sequence of the purine-degrading Gottschalkia purinilyticum DSM 1384 (formerly Clostridium purinilyticum).</title>
        <authorList>
            <person name="Poehlein A."/>
            <person name="Schiel-Bengelsdorf B."/>
            <person name="Bengelsdorf F.R."/>
            <person name="Daniel R."/>
            <person name="Duerre P."/>
        </authorList>
    </citation>
    <scope>NUCLEOTIDE SEQUENCE [LARGE SCALE GENOMIC DNA]</scope>
    <source>
        <strain evidence="6">DSM 1384</strain>
    </source>
</reference>
<dbReference type="InterPro" id="IPR050378">
    <property type="entry name" value="Metallo-dep_Hydrolases_sf"/>
</dbReference>
<dbReference type="Pfam" id="PF01979">
    <property type="entry name" value="Amidohydro_1"/>
    <property type="match status" value="1"/>
</dbReference>
<dbReference type="EC" id="3.4.19.-" evidence="1"/>
<dbReference type="InterPro" id="IPR032466">
    <property type="entry name" value="Metal_Hydrolase"/>
</dbReference>
<dbReference type="PANTHER" id="PTHR11647">
    <property type="entry name" value="HYDRANTOINASE/DIHYDROPYRIMIDINASE FAMILY MEMBER"/>
    <property type="match status" value="1"/>
</dbReference>
<feature type="binding site" evidence="3">
    <location>
        <position position="281"/>
    </location>
    <ligand>
        <name>Zn(2+)</name>
        <dbReference type="ChEBI" id="CHEBI:29105"/>
        <label>1</label>
        <note>catalytic</note>
    </ligand>
</feature>
<dbReference type="GO" id="GO:0005737">
    <property type="term" value="C:cytoplasm"/>
    <property type="evidence" value="ECO:0007669"/>
    <property type="project" value="UniProtKB-SubCell"/>
</dbReference>
<keyword evidence="1" id="KW-0482">Metalloprotease</keyword>
<keyword evidence="1 3" id="KW-0479">Metal-binding</keyword>
<dbReference type="AlphaFoldDB" id="A0A0L0WAM4"/>
<evidence type="ECO:0000256" key="3">
    <source>
        <dbReference type="PIRSR" id="PIRSR001238-3"/>
    </source>
</evidence>
<keyword evidence="1" id="KW-0645">Protease</keyword>
<comment type="similarity">
    <text evidence="1">Belongs to the peptidase M38 family.</text>
</comment>
<dbReference type="STRING" id="1503.CLPU_7c01150"/>
<keyword evidence="1 5" id="KW-0378">Hydrolase</keyword>
<evidence type="ECO:0000256" key="1">
    <source>
        <dbReference type="PIRNR" id="PIRNR001238"/>
    </source>
</evidence>
<dbReference type="OrthoDB" id="9775607at2"/>
<evidence type="ECO:0000313" key="5">
    <source>
        <dbReference type="EMBL" id="KNF08487.1"/>
    </source>
</evidence>
<dbReference type="GO" id="GO:0006508">
    <property type="term" value="P:proteolysis"/>
    <property type="evidence" value="ECO:0007669"/>
    <property type="project" value="UniProtKB-KW"/>
</dbReference>
<dbReference type="Gene3D" id="2.30.40.10">
    <property type="entry name" value="Urease, subunit C, domain 1"/>
    <property type="match status" value="1"/>
</dbReference>
<dbReference type="InterPro" id="IPR010229">
    <property type="entry name" value="Pept_M38_dipep"/>
</dbReference>
<comment type="subcellular location">
    <subcellularLocation>
        <location evidence="1">Cytoplasm</location>
    </subcellularLocation>
</comment>
<dbReference type="SUPFAM" id="SSF51556">
    <property type="entry name" value="Metallo-dependent hydrolases"/>
    <property type="match status" value="1"/>
</dbReference>
<dbReference type="GO" id="GO:0008798">
    <property type="term" value="F:beta-aspartyl-peptidase activity"/>
    <property type="evidence" value="ECO:0007669"/>
    <property type="project" value="InterPro"/>
</dbReference>
<dbReference type="SUPFAM" id="SSF51338">
    <property type="entry name" value="Composite domain of metallo-dependent hydrolases"/>
    <property type="match status" value="1"/>
</dbReference>
<dbReference type="Gene3D" id="3.20.20.140">
    <property type="entry name" value="Metal-dependent hydrolases"/>
    <property type="match status" value="1"/>
</dbReference>
<comment type="PTM">
    <text evidence="1">Carboxylation allows a single lysine to coordinate two zinc ions.</text>
</comment>
<protein>
    <recommendedName>
        <fullName evidence="1">Isoaspartyl dipeptidase</fullName>
        <ecNumber evidence="1">3.4.19.-</ecNumber>
    </recommendedName>
</protein>
<evidence type="ECO:0000313" key="6">
    <source>
        <dbReference type="Proteomes" id="UP000037267"/>
    </source>
</evidence>
<dbReference type="PANTHER" id="PTHR11647:SF1">
    <property type="entry name" value="COLLAPSIN RESPONSE MEDIATOR PROTEIN"/>
    <property type="match status" value="1"/>
</dbReference>
<dbReference type="InterPro" id="IPR006680">
    <property type="entry name" value="Amidohydro-rel"/>
</dbReference>
<dbReference type="GO" id="GO:0008237">
    <property type="term" value="F:metallopeptidase activity"/>
    <property type="evidence" value="ECO:0007669"/>
    <property type="project" value="UniProtKB-KW"/>
</dbReference>
<dbReference type="PIRSF" id="PIRSF001238">
    <property type="entry name" value="IadA"/>
    <property type="match status" value="1"/>
</dbReference>
<dbReference type="GO" id="GO:0046872">
    <property type="term" value="F:metal ion binding"/>
    <property type="evidence" value="ECO:0007669"/>
    <property type="project" value="UniProtKB-KW"/>
</dbReference>
<gene>
    <name evidence="5" type="primary">iadA</name>
    <name evidence="5" type="ORF">CLPU_7c01150</name>
</gene>
<dbReference type="NCBIfam" id="TIGR01975">
    <property type="entry name" value="isoAsp_dipep"/>
    <property type="match status" value="1"/>
</dbReference>
<feature type="binding site" evidence="3">
    <location>
        <position position="195"/>
    </location>
    <ligand>
        <name>Zn(2+)</name>
        <dbReference type="ChEBI" id="CHEBI:29105"/>
        <label>2</label>
        <note>catalytic</note>
    </ligand>
</feature>
<dbReference type="EMBL" id="LGSS01000007">
    <property type="protein sequence ID" value="KNF08487.1"/>
    <property type="molecule type" value="Genomic_DNA"/>
</dbReference>
<feature type="binding site" evidence="3">
    <location>
        <position position="224"/>
    </location>
    <ligand>
        <name>Zn(2+)</name>
        <dbReference type="ChEBI" id="CHEBI:29105"/>
        <label>2</label>
        <note>catalytic</note>
    </ligand>
</feature>
<evidence type="ECO:0000259" key="4">
    <source>
        <dbReference type="Pfam" id="PF01979"/>
    </source>
</evidence>
<organism evidence="5 6">
    <name type="scientific">Gottschalkia purinilytica</name>
    <name type="common">Clostridium purinilyticum</name>
    <dbReference type="NCBI Taxonomy" id="1503"/>
    <lineage>
        <taxon>Bacteria</taxon>
        <taxon>Bacillati</taxon>
        <taxon>Bacillota</taxon>
        <taxon>Tissierellia</taxon>
        <taxon>Tissierellales</taxon>
        <taxon>Gottschalkiaceae</taxon>
        <taxon>Gottschalkia</taxon>
    </lineage>
</organism>
<keyword evidence="1 3" id="KW-0862">Zinc</keyword>
<evidence type="ECO:0000256" key="2">
    <source>
        <dbReference type="PIRSR" id="PIRSR001238-1"/>
    </source>
</evidence>
<feature type="binding site" evidence="3">
    <location>
        <position position="61"/>
    </location>
    <ligand>
        <name>Zn(2+)</name>
        <dbReference type="ChEBI" id="CHEBI:29105"/>
        <label>1</label>
        <note>catalytic</note>
    </ligand>
</feature>
<feature type="active site" description="Proton acceptor" evidence="2">
    <location>
        <position position="281"/>
    </location>
</feature>
<comment type="cofactor">
    <cofactor evidence="1 3">
        <name>Zn(2+)</name>
        <dbReference type="ChEBI" id="CHEBI:29105"/>
    </cofactor>
    <text evidence="1 3">Binds 2 Zn(2+) ions per subunit.</text>
</comment>
<comment type="function">
    <text evidence="1">Catalyzes the hydrolytic cleavage of a subset of L-isoaspartyl (L-beta-aspartyl) dipeptides. Used to degrade proteins damaged by L-isoaspartyl residues formation.</text>
</comment>
<feature type="binding site" evidence="3">
    <location>
        <position position="63"/>
    </location>
    <ligand>
        <name>Zn(2+)</name>
        <dbReference type="ChEBI" id="CHEBI:29105"/>
        <label>1</label>
        <note>catalytic</note>
    </ligand>
</feature>
<sequence length="381" mass="41469">MFTLLKNGDCYIPESIGKKDILIAFNKIYRVEDEISKEKLWDAKVIDCTNKIIIPGIIDQHVHIIGGGGEEGPASRIPEIQLSEIVNAGVTTVVGVLGLDSITRNISNLLAKANALQTEGITSYIYTGSYSIPTSTLTGKVVNDISLIDKVIGVGEIALSDYRSSHPSLQMLKELASEAKIGGLIGSKAGIVHIHVGDGKEGIELLFRLVQESDFPIDMFIPTHINRNKKLFEQGMEFLDMGGFIDITAGESSEKGYSLPDAIEILIKNNKNLDNVTVSSDGNGSNMGNGICKMSQLFTDMRDCIIERKIDITSVLKTATVNVAKFLKIYPKKGTIKVGSDADILVLDKETLNIDTVIIGGEIFMKDGKIIKKGKFESYIN</sequence>
<dbReference type="PATRIC" id="fig|1503.3.peg.3105"/>
<dbReference type="Proteomes" id="UP000037267">
    <property type="component" value="Unassembled WGS sequence"/>
</dbReference>
<proteinExistence type="inferred from homology"/>
<dbReference type="RefSeq" id="WP_050355309.1">
    <property type="nucleotide sequence ID" value="NZ_LGSS01000007.1"/>
</dbReference>
<dbReference type="InterPro" id="IPR011059">
    <property type="entry name" value="Metal-dep_hydrolase_composite"/>
</dbReference>
<comment type="caution">
    <text evidence="5">The sequence shown here is derived from an EMBL/GenBank/DDBJ whole genome shotgun (WGS) entry which is preliminary data.</text>
</comment>
<dbReference type="GO" id="GO:0016810">
    <property type="term" value="F:hydrolase activity, acting on carbon-nitrogen (but not peptide) bonds"/>
    <property type="evidence" value="ECO:0007669"/>
    <property type="project" value="InterPro"/>
</dbReference>